<keyword evidence="2" id="KW-0863">Zinc-finger</keyword>
<name>A0A9Q9EMN2_9PEZI</name>
<dbReference type="Pfam" id="PF01753">
    <property type="entry name" value="zf-MYND"/>
    <property type="match status" value="1"/>
</dbReference>
<dbReference type="EMBL" id="CP099423">
    <property type="protein sequence ID" value="USW54633.1"/>
    <property type="molecule type" value="Genomic_DNA"/>
</dbReference>
<evidence type="ECO:0000259" key="5">
    <source>
        <dbReference type="Pfam" id="PF01753"/>
    </source>
</evidence>
<dbReference type="GO" id="GO:0008270">
    <property type="term" value="F:zinc ion binding"/>
    <property type="evidence" value="ECO:0007669"/>
    <property type="project" value="UniProtKB-KW"/>
</dbReference>
<keyword evidence="1" id="KW-0479">Metal-binding</keyword>
<reference evidence="6" key="1">
    <citation type="submission" date="2022-06" db="EMBL/GenBank/DDBJ databases">
        <title>Complete genome sequences of two strains of the flax pathogen Septoria linicola.</title>
        <authorList>
            <person name="Lapalu N."/>
            <person name="Simon A."/>
            <person name="Demenou B."/>
            <person name="Paumier D."/>
            <person name="Guillot M.-P."/>
            <person name="Gout L."/>
            <person name="Valade R."/>
        </authorList>
    </citation>
    <scope>NUCLEOTIDE SEQUENCE</scope>
    <source>
        <strain evidence="6">SE15195</strain>
    </source>
</reference>
<keyword evidence="7" id="KW-1185">Reference proteome</keyword>
<evidence type="ECO:0000256" key="2">
    <source>
        <dbReference type="ARBA" id="ARBA00022771"/>
    </source>
</evidence>
<feature type="region of interest" description="Disordered" evidence="4">
    <location>
        <begin position="192"/>
        <end position="218"/>
    </location>
</feature>
<feature type="region of interest" description="Disordered" evidence="4">
    <location>
        <begin position="104"/>
        <end position="157"/>
    </location>
</feature>
<evidence type="ECO:0000256" key="1">
    <source>
        <dbReference type="ARBA" id="ARBA00022723"/>
    </source>
</evidence>
<keyword evidence="3" id="KW-0862">Zinc</keyword>
<dbReference type="Gene3D" id="6.10.140.2220">
    <property type="match status" value="1"/>
</dbReference>
<evidence type="ECO:0000256" key="3">
    <source>
        <dbReference type="ARBA" id="ARBA00022833"/>
    </source>
</evidence>
<accession>A0A9Q9EMN2</accession>
<evidence type="ECO:0000313" key="7">
    <source>
        <dbReference type="Proteomes" id="UP001056384"/>
    </source>
</evidence>
<dbReference type="AlphaFoldDB" id="A0A9Q9EMN2"/>
<feature type="compositionally biased region" description="Basic and acidic residues" evidence="4">
    <location>
        <begin position="199"/>
        <end position="209"/>
    </location>
</feature>
<dbReference type="InterPro" id="IPR002893">
    <property type="entry name" value="Znf_MYND"/>
</dbReference>
<dbReference type="Proteomes" id="UP001056384">
    <property type="component" value="Chromosome 6"/>
</dbReference>
<dbReference type="OrthoDB" id="5282002at2759"/>
<protein>
    <submittedName>
        <fullName evidence="6">Zinc finger, MYND-type</fullName>
    </submittedName>
</protein>
<organism evidence="6 7">
    <name type="scientific">Septoria linicola</name>
    <dbReference type="NCBI Taxonomy" id="215465"/>
    <lineage>
        <taxon>Eukaryota</taxon>
        <taxon>Fungi</taxon>
        <taxon>Dikarya</taxon>
        <taxon>Ascomycota</taxon>
        <taxon>Pezizomycotina</taxon>
        <taxon>Dothideomycetes</taxon>
        <taxon>Dothideomycetidae</taxon>
        <taxon>Mycosphaerellales</taxon>
        <taxon>Mycosphaerellaceae</taxon>
        <taxon>Septoria</taxon>
    </lineage>
</organism>
<evidence type="ECO:0000256" key="4">
    <source>
        <dbReference type="SAM" id="MobiDB-lite"/>
    </source>
</evidence>
<gene>
    <name evidence="6" type="ORF">Slin15195_G079520</name>
</gene>
<sequence length="373" mass="41086">MCHTRKLTFTCKHSAYHKLSSCLGTFANKRGDAALCAGRDTTRHTDALKLPFLCNDCIRRGPARQFWEQYKAILSISNQRAFDRACNIEKVVLRVGRWLRKLRKQKKRGDHATATSAAVDGRSESAVAGDGTVESGEAGVASPHTQGQEPIEPDATFKPISRYRPALRFAPIRSSSLDGCLGFDDTDQATEGRTMEASTKTDRQKEVETAGKLASPPYSGPSALPFRVRWNSNMATDKMDTSTTVLGADGSVATLFNRPIVSVPADSGESASCCQPVLTCRPPPLQKSDRDLMGFLERAMRRCDNCGAKSLKGTKRKSLLHCRKCKTGSYYCCEECARTDWPKHRQTSCTAAVVEKYGKGKCQKGERDKEEQV</sequence>
<evidence type="ECO:0000313" key="6">
    <source>
        <dbReference type="EMBL" id="USW54633.1"/>
    </source>
</evidence>
<feature type="domain" description="MYND-type" evidence="5">
    <location>
        <begin position="303"/>
        <end position="346"/>
    </location>
</feature>
<proteinExistence type="predicted"/>